<protein>
    <submittedName>
        <fullName evidence="4">CsbD family protein</fullName>
    </submittedName>
</protein>
<name>A0A385DGH1_9ACTN</name>
<dbReference type="SUPFAM" id="SSF69047">
    <property type="entry name" value="Hypothetical protein YjbJ"/>
    <property type="match status" value="1"/>
</dbReference>
<evidence type="ECO:0000313" key="4">
    <source>
        <dbReference type="EMBL" id="AXQ56871.1"/>
    </source>
</evidence>
<dbReference type="GeneID" id="300116671"/>
<dbReference type="Pfam" id="PF05532">
    <property type="entry name" value="CsbD"/>
    <property type="match status" value="1"/>
</dbReference>
<evidence type="ECO:0000259" key="3">
    <source>
        <dbReference type="Pfam" id="PF05532"/>
    </source>
</evidence>
<dbReference type="InterPro" id="IPR036629">
    <property type="entry name" value="YjbJ_sf"/>
</dbReference>
<comment type="similarity">
    <text evidence="1">Belongs to the UPF0337 (CsbD) family.</text>
</comment>
<dbReference type="Gene3D" id="1.10.1470.10">
    <property type="entry name" value="YjbJ"/>
    <property type="match status" value="1"/>
</dbReference>
<evidence type="ECO:0000256" key="1">
    <source>
        <dbReference type="ARBA" id="ARBA00009129"/>
    </source>
</evidence>
<feature type="compositionally biased region" description="Basic and acidic residues" evidence="2">
    <location>
        <begin position="1"/>
        <end position="26"/>
    </location>
</feature>
<evidence type="ECO:0000313" key="5">
    <source>
        <dbReference type="Proteomes" id="UP000259636"/>
    </source>
</evidence>
<sequence length="61" mass="6814">MDEKRTTDEKSKSRVEQAKGKAKETVGRAVGNERLTAEGRAEQAKGDLRQAKEKGKDAFRH</sequence>
<dbReference type="InterPro" id="IPR008462">
    <property type="entry name" value="CsbD"/>
</dbReference>
<dbReference type="KEGG" id="sky:D0C37_21215"/>
<evidence type="ECO:0000256" key="2">
    <source>
        <dbReference type="SAM" id="MobiDB-lite"/>
    </source>
</evidence>
<feature type="domain" description="CsbD-like" evidence="3">
    <location>
        <begin position="10"/>
        <end position="61"/>
    </location>
</feature>
<dbReference type="Proteomes" id="UP000259636">
    <property type="component" value="Chromosome"/>
</dbReference>
<accession>A0A385DGH1</accession>
<organism evidence="4 5">
    <name type="scientific">Streptomyces koyangensis</name>
    <dbReference type="NCBI Taxonomy" id="188770"/>
    <lineage>
        <taxon>Bacteria</taxon>
        <taxon>Bacillati</taxon>
        <taxon>Actinomycetota</taxon>
        <taxon>Actinomycetes</taxon>
        <taxon>Kitasatosporales</taxon>
        <taxon>Streptomycetaceae</taxon>
        <taxon>Streptomyces</taxon>
        <taxon>Streptomyces aurantiacus group</taxon>
    </lineage>
</organism>
<gene>
    <name evidence="4" type="ORF">D0C37_21215</name>
</gene>
<dbReference type="RefSeq" id="WP_101276966.1">
    <property type="nucleotide sequence ID" value="NZ_CP031742.1"/>
</dbReference>
<feature type="compositionally biased region" description="Basic and acidic residues" evidence="2">
    <location>
        <begin position="35"/>
        <end position="61"/>
    </location>
</feature>
<dbReference type="AlphaFoldDB" id="A0A385DGH1"/>
<feature type="region of interest" description="Disordered" evidence="2">
    <location>
        <begin position="1"/>
        <end position="61"/>
    </location>
</feature>
<reference evidence="4 5" key="1">
    <citation type="submission" date="2018-08" db="EMBL/GenBank/DDBJ databases">
        <authorList>
            <person name="Ferrada E.E."/>
            <person name="Latorre B.A."/>
        </authorList>
    </citation>
    <scope>NUCLEOTIDE SEQUENCE [LARGE SCALE GENOMIC DNA]</scope>
    <source>
        <strain evidence="4 5">VK-A60T</strain>
    </source>
</reference>
<proteinExistence type="inferred from homology"/>
<dbReference type="EMBL" id="CP031742">
    <property type="protein sequence ID" value="AXQ56871.1"/>
    <property type="molecule type" value="Genomic_DNA"/>
</dbReference>